<dbReference type="RefSeq" id="XP_014672895.1">
    <property type="nucleotide sequence ID" value="XM_014817409.1"/>
</dbReference>
<dbReference type="PANTHER" id="PTHR43615:SF1">
    <property type="entry name" value="PPDK_N DOMAIN-CONTAINING PROTEIN"/>
    <property type="match status" value="1"/>
</dbReference>
<accession>A0ABM1EL24</accession>
<reference evidence="5" key="1">
    <citation type="submission" date="2025-08" db="UniProtKB">
        <authorList>
            <consortium name="RefSeq"/>
        </authorList>
    </citation>
    <scope>IDENTIFICATION</scope>
</reference>
<proteinExistence type="inferred from homology"/>
<dbReference type="PANTHER" id="PTHR43615">
    <property type="entry name" value="PHOSPHOENOLPYRUVATE SYNTHASE-RELATED"/>
    <property type="match status" value="1"/>
</dbReference>
<dbReference type="Gene3D" id="3.30.470.20">
    <property type="entry name" value="ATP-grasp fold, B domain"/>
    <property type="match status" value="1"/>
</dbReference>
<evidence type="ECO:0000259" key="3">
    <source>
        <dbReference type="Pfam" id="PF01326"/>
    </source>
</evidence>
<dbReference type="Gene3D" id="3.50.30.10">
    <property type="entry name" value="Phosphohistidine domain"/>
    <property type="match status" value="1"/>
</dbReference>
<dbReference type="InterPro" id="IPR013815">
    <property type="entry name" value="ATP_grasp_subdomain_1"/>
</dbReference>
<gene>
    <name evidence="5" type="primary">LOC106813304</name>
</gene>
<sequence length="716" mass="78705">MKTKLSTELQTAVVAQLTELFGDGWTQTSFAVRSSGVGEDGAEASFAGQLETFLGVNGQNEILHAIVKCWSSSFKYQAVAYRRNHGQGVAAYIGVCVQEMVKADAAGVLFTRDPVSGNPGVMTINASYGLGEAVVSGVIEPDTIYLQRSFSDKLTVKEKIIGSKRIKIVLDSGAGGIAEEETDDKDTFCVSDEVALELGRIGLQVEQLFSDPRDIEFAVKDGQIYLLQARPITTLNVESDFELMHEHDAGLLNDRDMFAASNTGEMMPQAMTPLTKDMFVTTLSGCIQALRSDVAGYCHKSFADTMIATFCMHFFLNVYNAWDLHIGATNASTVGSAILTSTLAGKSSKGPTNEVLSDVAMLLSTCPDVLSANVPAALRTMALEVLNTGKADFFQSLSPEAAAEWLRSNESEKLKKLYDEFIEIHGHRCVRESELWEKPWRMEPAKFVKSLQRMVKSPDQLKDTKRILSESEAIENVKTPIGFIRKCILRFLLPIAREAVGHRENGKSFAIKGMDYLRQGYTRLAELLVHTGRLPDTELIFFMTNREIGQLIKNPSARLLNKAMRRRKLMPTLMNFQFPEINTGYPMPIEDDQPAELSLSTHLEGMPVSQGVIRAKCRVVTSLEGADSIQQGEILIARYTDIGWSPYFPLISGLCTEMGALLSHGAVVAREYGLPCIVSAKKATSIFKTGDEVILDGTRGTITKVLADDNDDKHTD</sequence>
<dbReference type="InterPro" id="IPR002192">
    <property type="entry name" value="PPDK_AMP/ATP-bd"/>
</dbReference>
<dbReference type="Proteomes" id="UP000695022">
    <property type="component" value="Unplaced"/>
</dbReference>
<protein>
    <submittedName>
        <fullName evidence="5">Phosphoenolpyruvate synthase isoform X2</fullName>
    </submittedName>
</protein>
<dbReference type="Pfam" id="PF00391">
    <property type="entry name" value="PEP-utilizers"/>
    <property type="match status" value="1"/>
</dbReference>
<evidence type="ECO:0000313" key="5">
    <source>
        <dbReference type="RefSeq" id="XP_014672895.1"/>
    </source>
</evidence>
<dbReference type="GeneID" id="106813304"/>
<dbReference type="Gene3D" id="3.30.1490.20">
    <property type="entry name" value="ATP-grasp fold, A domain"/>
    <property type="match status" value="1"/>
</dbReference>
<evidence type="ECO:0000313" key="4">
    <source>
        <dbReference type="Proteomes" id="UP000695022"/>
    </source>
</evidence>
<name>A0ABM1EL24_PRICU</name>
<feature type="domain" description="Pyruvate phosphate dikinase AMP/ATP-binding" evidence="3">
    <location>
        <begin position="2"/>
        <end position="240"/>
    </location>
</feature>
<dbReference type="SUPFAM" id="SSF52009">
    <property type="entry name" value="Phosphohistidine domain"/>
    <property type="match status" value="1"/>
</dbReference>
<dbReference type="SUPFAM" id="SSF56059">
    <property type="entry name" value="Glutathione synthetase ATP-binding domain-like"/>
    <property type="match status" value="1"/>
</dbReference>
<organism evidence="4 5">
    <name type="scientific">Priapulus caudatus</name>
    <name type="common">Priapulid worm</name>
    <dbReference type="NCBI Taxonomy" id="37621"/>
    <lineage>
        <taxon>Eukaryota</taxon>
        <taxon>Metazoa</taxon>
        <taxon>Ecdysozoa</taxon>
        <taxon>Scalidophora</taxon>
        <taxon>Priapulida</taxon>
        <taxon>Priapulimorpha</taxon>
        <taxon>Priapulimorphida</taxon>
        <taxon>Priapulidae</taxon>
        <taxon>Priapulus</taxon>
    </lineage>
</organism>
<dbReference type="Pfam" id="PF01326">
    <property type="entry name" value="PPDK_N"/>
    <property type="match status" value="1"/>
</dbReference>
<dbReference type="InterPro" id="IPR051549">
    <property type="entry name" value="PEP_Utilizing_Enz"/>
</dbReference>
<evidence type="ECO:0000259" key="2">
    <source>
        <dbReference type="Pfam" id="PF00391"/>
    </source>
</evidence>
<evidence type="ECO:0000256" key="1">
    <source>
        <dbReference type="ARBA" id="ARBA00007837"/>
    </source>
</evidence>
<keyword evidence="4" id="KW-1185">Reference proteome</keyword>
<dbReference type="InterPro" id="IPR036637">
    <property type="entry name" value="Phosphohistidine_dom_sf"/>
</dbReference>
<comment type="similarity">
    <text evidence="1">Belongs to the PEP-utilizing enzyme family.</text>
</comment>
<dbReference type="InterPro" id="IPR008279">
    <property type="entry name" value="PEP-util_enz_mobile_dom"/>
</dbReference>
<feature type="domain" description="PEP-utilising enzyme mobile" evidence="2">
    <location>
        <begin position="629"/>
        <end position="700"/>
    </location>
</feature>